<evidence type="ECO:0000313" key="7">
    <source>
        <dbReference type="RefSeq" id="XP_022235762.1"/>
    </source>
</evidence>
<evidence type="ECO:0000256" key="4">
    <source>
        <dbReference type="ARBA" id="ARBA00022679"/>
    </source>
</evidence>
<keyword evidence="4" id="KW-0808">Transferase</keyword>
<evidence type="ECO:0000256" key="3">
    <source>
        <dbReference type="ARBA" id="ARBA00022676"/>
    </source>
</evidence>
<protein>
    <submittedName>
        <fullName evidence="7">Glucoside xylosyltransferase 2-like isoform X2</fullName>
    </submittedName>
</protein>
<proteinExistence type="inferred from homology"/>
<evidence type="ECO:0000256" key="2">
    <source>
        <dbReference type="ARBA" id="ARBA00006351"/>
    </source>
</evidence>
<dbReference type="GeneID" id="106476104"/>
<keyword evidence="3" id="KW-0328">Glycosyltransferase</keyword>
<gene>
    <name evidence="7" type="primary">LOC106476104</name>
</gene>
<reference evidence="7" key="1">
    <citation type="submission" date="2025-08" db="UniProtKB">
        <authorList>
            <consortium name="RefSeq"/>
        </authorList>
    </citation>
    <scope>IDENTIFICATION</scope>
    <source>
        <tissue evidence="7">Muscle</tissue>
    </source>
</reference>
<sequence>MHRLEVEHGLGLVLLGFLYVFLHVHLDPKFEPRSSIIIRKMSPVNTTSSKTEQAFSRDMLKHIRPLARNSVVLATSVCGNRVKEALVMLKSAIALSRQKLHLVLMTEDEIIPKLRDPMLGWPPTFMNRVSVEFHPISYPDYVNQTEWRGLYRLCSTHKLFIADILRHIDAVILLDTDVLFLRPPEEFWEHFSRMNKRQMMGLTVETELPGQGWYPRHVRGFPIYRDQDDLYLYPCEWNFRTNQCNRLERCSSVERKGVSVLHGIAGAFHKRGQKNKIAYMPIYRTMDEFTLGSSLRSGLLDPMKFWLRRLPSTVWCSQVQDILILGLERFINETET</sequence>
<comment type="subcellular location">
    <subcellularLocation>
        <location evidence="1">Membrane</location>
        <topology evidence="1">Single-pass type II membrane protein</topology>
    </subcellularLocation>
</comment>
<dbReference type="PANTHER" id="PTHR46012">
    <property type="entry name" value="IP22168P"/>
    <property type="match status" value="1"/>
</dbReference>
<dbReference type="InterPro" id="IPR051993">
    <property type="entry name" value="Glycosyltransferase_8"/>
</dbReference>
<accession>A0ABM1RWK7</accession>
<organism evidence="6 7">
    <name type="scientific">Limulus polyphemus</name>
    <name type="common">Atlantic horseshoe crab</name>
    <dbReference type="NCBI Taxonomy" id="6850"/>
    <lineage>
        <taxon>Eukaryota</taxon>
        <taxon>Metazoa</taxon>
        <taxon>Ecdysozoa</taxon>
        <taxon>Arthropoda</taxon>
        <taxon>Chelicerata</taxon>
        <taxon>Merostomata</taxon>
        <taxon>Xiphosura</taxon>
        <taxon>Limulidae</taxon>
        <taxon>Limulus</taxon>
    </lineage>
</organism>
<name>A0ABM1RWK7_LIMPO</name>
<evidence type="ECO:0000256" key="1">
    <source>
        <dbReference type="ARBA" id="ARBA00004606"/>
    </source>
</evidence>
<comment type="similarity">
    <text evidence="2">Belongs to the glycosyltransferase 8 family.</text>
</comment>
<keyword evidence="6" id="KW-1185">Reference proteome</keyword>
<dbReference type="Gene3D" id="3.90.550.10">
    <property type="entry name" value="Spore Coat Polysaccharide Biosynthesis Protein SpsA, Chain A"/>
    <property type="match status" value="1"/>
</dbReference>
<keyword evidence="5" id="KW-0735">Signal-anchor</keyword>
<keyword evidence="5" id="KW-0812">Transmembrane</keyword>
<dbReference type="InterPro" id="IPR029044">
    <property type="entry name" value="Nucleotide-diphossugar_trans"/>
</dbReference>
<dbReference type="PANTHER" id="PTHR46012:SF2">
    <property type="entry name" value="IP22168P"/>
    <property type="match status" value="1"/>
</dbReference>
<evidence type="ECO:0000256" key="5">
    <source>
        <dbReference type="ARBA" id="ARBA00022968"/>
    </source>
</evidence>
<dbReference type="Proteomes" id="UP000694941">
    <property type="component" value="Unplaced"/>
</dbReference>
<evidence type="ECO:0000313" key="6">
    <source>
        <dbReference type="Proteomes" id="UP000694941"/>
    </source>
</evidence>
<dbReference type="RefSeq" id="XP_022235762.1">
    <property type="nucleotide sequence ID" value="XM_022380054.1"/>
</dbReference>
<dbReference type="SUPFAM" id="SSF53448">
    <property type="entry name" value="Nucleotide-diphospho-sugar transferases"/>
    <property type="match status" value="1"/>
</dbReference>